<dbReference type="Proteomes" id="UP000292702">
    <property type="component" value="Unassembled WGS sequence"/>
</dbReference>
<dbReference type="OrthoDB" id="2129688at2759"/>
<organism evidence="1 2">
    <name type="scientific">Steccherinum ochraceum</name>
    <dbReference type="NCBI Taxonomy" id="92696"/>
    <lineage>
        <taxon>Eukaryota</taxon>
        <taxon>Fungi</taxon>
        <taxon>Dikarya</taxon>
        <taxon>Basidiomycota</taxon>
        <taxon>Agaricomycotina</taxon>
        <taxon>Agaricomycetes</taxon>
        <taxon>Polyporales</taxon>
        <taxon>Steccherinaceae</taxon>
        <taxon>Steccherinum</taxon>
    </lineage>
</organism>
<evidence type="ECO:0000313" key="2">
    <source>
        <dbReference type="Proteomes" id="UP000292702"/>
    </source>
</evidence>
<proteinExistence type="predicted"/>
<keyword evidence="2" id="KW-1185">Reference proteome</keyword>
<protein>
    <recommendedName>
        <fullName evidence="3">BTB domain-containing protein</fullName>
    </recommendedName>
</protein>
<comment type="caution">
    <text evidence="1">The sequence shown here is derived from an EMBL/GenBank/DDBJ whole genome shotgun (WGS) entry which is preliminary data.</text>
</comment>
<evidence type="ECO:0000313" key="1">
    <source>
        <dbReference type="EMBL" id="TCD59813.1"/>
    </source>
</evidence>
<dbReference type="EMBL" id="RWJN01000732">
    <property type="protein sequence ID" value="TCD59813.1"/>
    <property type="molecule type" value="Genomic_DNA"/>
</dbReference>
<accession>A0A4R0R290</accession>
<evidence type="ECO:0008006" key="3">
    <source>
        <dbReference type="Google" id="ProtNLM"/>
    </source>
</evidence>
<reference evidence="1 2" key="1">
    <citation type="submission" date="2018-11" db="EMBL/GenBank/DDBJ databases">
        <title>Genome assembly of Steccherinum ochraceum LE-BIN_3174, the white-rot fungus of the Steccherinaceae family (The Residual Polyporoid clade, Polyporales, Basidiomycota).</title>
        <authorList>
            <person name="Fedorova T.V."/>
            <person name="Glazunova O.A."/>
            <person name="Landesman E.O."/>
            <person name="Moiseenko K.V."/>
            <person name="Psurtseva N.V."/>
            <person name="Savinova O.S."/>
            <person name="Shakhova N.V."/>
            <person name="Tyazhelova T.V."/>
            <person name="Vasina D.V."/>
        </authorList>
    </citation>
    <scope>NUCLEOTIDE SEQUENCE [LARGE SCALE GENOMIC DNA]</scope>
    <source>
        <strain evidence="1 2">LE-BIN_3174</strain>
    </source>
</reference>
<sequence>MDKELHLFFHDGTILVKAGPEIYRVHETILSSHSNVLKSILGNPPSANAYGIEYVAPEIHTGELPVLEFPEEWRKVYCALIHPSSRSGLVLTSHARVRDEIRNNVANGNRYRLVERPLPVAFISL</sequence>
<gene>
    <name evidence="1" type="ORF">EIP91_011403</name>
</gene>
<name>A0A4R0R290_9APHY</name>
<dbReference type="AlphaFoldDB" id="A0A4R0R290"/>